<gene>
    <name evidence="7" type="ORF">TASK_LOCUS8605</name>
</gene>
<name>A0A0R3WCZ0_TAEAS</name>
<reference evidence="9" key="1">
    <citation type="submission" date="2017-02" db="UniProtKB">
        <authorList>
            <consortium name="WormBaseParasite"/>
        </authorList>
    </citation>
    <scope>IDENTIFICATION</scope>
</reference>
<keyword evidence="5 6" id="KW-0472">Membrane</keyword>
<dbReference type="PANTHER" id="PTHR21355:SF0">
    <property type="entry name" value="G-PROTEIN COUPLED RECEPTOR-ASSOCIATED PROTEIN LMBRD2"/>
    <property type="match status" value="1"/>
</dbReference>
<protein>
    <submittedName>
        <fullName evidence="9">LMBR1-like membrane protein</fullName>
    </submittedName>
</protein>
<comment type="subcellular location">
    <subcellularLocation>
        <location evidence="1">Membrane</location>
        <topology evidence="1">Multi-pass membrane protein</topology>
    </subcellularLocation>
</comment>
<dbReference type="Pfam" id="PF04791">
    <property type="entry name" value="LMBR1"/>
    <property type="match status" value="2"/>
</dbReference>
<keyword evidence="4 6" id="KW-1133">Transmembrane helix</keyword>
<dbReference type="Proteomes" id="UP000282613">
    <property type="component" value="Unassembled WGS sequence"/>
</dbReference>
<dbReference type="InterPro" id="IPR051584">
    <property type="entry name" value="GPCR-associated_LMBR1"/>
</dbReference>
<evidence type="ECO:0000313" key="8">
    <source>
        <dbReference type="Proteomes" id="UP000282613"/>
    </source>
</evidence>
<dbReference type="InterPro" id="IPR006876">
    <property type="entry name" value="LMBR1-like_membr_prot"/>
</dbReference>
<evidence type="ECO:0000256" key="5">
    <source>
        <dbReference type="ARBA" id="ARBA00023136"/>
    </source>
</evidence>
<dbReference type="GO" id="GO:0016020">
    <property type="term" value="C:membrane"/>
    <property type="evidence" value="ECO:0007669"/>
    <property type="project" value="UniProtKB-SubCell"/>
</dbReference>
<feature type="transmembrane region" description="Helical" evidence="6">
    <location>
        <begin position="163"/>
        <end position="186"/>
    </location>
</feature>
<evidence type="ECO:0000256" key="2">
    <source>
        <dbReference type="ARBA" id="ARBA00010487"/>
    </source>
</evidence>
<feature type="transmembrane region" description="Helical" evidence="6">
    <location>
        <begin position="497"/>
        <end position="514"/>
    </location>
</feature>
<dbReference type="OrthoDB" id="203099at2759"/>
<dbReference type="AlphaFoldDB" id="A0A0R3WCZ0"/>
<feature type="transmembrane region" description="Helical" evidence="6">
    <location>
        <begin position="437"/>
        <end position="464"/>
    </location>
</feature>
<feature type="transmembrane region" description="Helical" evidence="6">
    <location>
        <begin position="300"/>
        <end position="325"/>
    </location>
</feature>
<evidence type="ECO:0000256" key="1">
    <source>
        <dbReference type="ARBA" id="ARBA00004141"/>
    </source>
</evidence>
<organism evidence="9">
    <name type="scientific">Taenia asiatica</name>
    <name type="common">Asian tapeworm</name>
    <dbReference type="NCBI Taxonomy" id="60517"/>
    <lineage>
        <taxon>Eukaryota</taxon>
        <taxon>Metazoa</taxon>
        <taxon>Spiralia</taxon>
        <taxon>Lophotrochozoa</taxon>
        <taxon>Platyhelminthes</taxon>
        <taxon>Cestoda</taxon>
        <taxon>Eucestoda</taxon>
        <taxon>Cyclophyllidea</taxon>
        <taxon>Taeniidae</taxon>
        <taxon>Taenia</taxon>
    </lineage>
</organism>
<reference evidence="7 8" key="2">
    <citation type="submission" date="2018-11" db="EMBL/GenBank/DDBJ databases">
        <authorList>
            <consortium name="Pathogen Informatics"/>
        </authorList>
    </citation>
    <scope>NUCLEOTIDE SEQUENCE [LARGE SCALE GENOMIC DNA]</scope>
</reference>
<feature type="transmembrane region" description="Helical" evidence="6">
    <location>
        <begin position="36"/>
        <end position="59"/>
    </location>
</feature>
<sequence>MAYSVFAAVLSLFTVITLYLSYYFGQWKNQPVVCTVSYTIGWLISLLFVGVLPIDISSINNITDQNSGSLSVFVDMQSLHVFWTVVYWASQLLTWIILPIMESYAGSGEFTIMRKFRSAIIDNAVIYGSYLILFICVLIYLLVKRTVSFDAASVKVLLITTSNTWGLFLVVFFLGYGLVEVPRAVLRAASPITRLRFGYFSLSKRYLEYIEDEEELKMVLAVSLFLTKLTVCPALYRLDTSTSPPFFLHSSRVFEHGPTPAVLGTRGSPSSVLSLWQRLVGANSRVSSLEWYWRCRIYPLLLRALGTLLGVVSLIIVWSECTFFVREPLFSLMSPFSVPTFKLKWLVFFSSLQFVSFVFLGYLGFCVYFTAYRLRFFNYYRLVPNHHSDAISLIFYGYMLCRLTPSLCVNFLCLAHLDSHVLFSSTAFTKFMGHLDVVPFIANGFNVYFPIIVVLLCLVTFFSLGSRLLTSLGMPQLIGPSFIDKRLNQHSSKSKKLGFWVCEVLEFITFYLALS</sequence>
<evidence type="ECO:0000256" key="6">
    <source>
        <dbReference type="SAM" id="Phobius"/>
    </source>
</evidence>
<evidence type="ECO:0000313" key="7">
    <source>
        <dbReference type="EMBL" id="VDK40649.1"/>
    </source>
</evidence>
<feature type="transmembrane region" description="Helical" evidence="6">
    <location>
        <begin position="6"/>
        <end position="24"/>
    </location>
</feature>
<feature type="transmembrane region" description="Helical" evidence="6">
    <location>
        <begin position="119"/>
        <end position="143"/>
    </location>
</feature>
<evidence type="ECO:0000256" key="4">
    <source>
        <dbReference type="ARBA" id="ARBA00022989"/>
    </source>
</evidence>
<feature type="transmembrane region" description="Helical" evidence="6">
    <location>
        <begin position="345"/>
        <end position="372"/>
    </location>
</feature>
<feature type="transmembrane region" description="Helical" evidence="6">
    <location>
        <begin position="79"/>
        <end position="98"/>
    </location>
</feature>
<dbReference type="EMBL" id="UYRS01018840">
    <property type="protein sequence ID" value="VDK40649.1"/>
    <property type="molecule type" value="Genomic_DNA"/>
</dbReference>
<keyword evidence="8" id="KW-1185">Reference proteome</keyword>
<dbReference type="STRING" id="60517.A0A0R3WCZ0"/>
<keyword evidence="3 6" id="KW-0812">Transmembrane</keyword>
<evidence type="ECO:0000256" key="3">
    <source>
        <dbReference type="ARBA" id="ARBA00022692"/>
    </source>
</evidence>
<dbReference type="WBParaSite" id="TASK_0000860401-mRNA-1">
    <property type="protein sequence ID" value="TASK_0000860401-mRNA-1"/>
    <property type="gene ID" value="TASK_0000860401"/>
</dbReference>
<accession>A0A0R3WCZ0</accession>
<comment type="similarity">
    <text evidence="2">Belongs to the LIMR family.</text>
</comment>
<proteinExistence type="inferred from homology"/>
<dbReference type="PANTHER" id="PTHR21355">
    <property type="entry name" value="G-PROTEIN COUPLED RECEPTOR-ASSOCIATED PROTEIN LMBRD2"/>
    <property type="match status" value="1"/>
</dbReference>
<evidence type="ECO:0000313" key="9">
    <source>
        <dbReference type="WBParaSite" id="TASK_0000860401-mRNA-1"/>
    </source>
</evidence>